<dbReference type="Gene3D" id="2.60.120.10">
    <property type="entry name" value="Jelly Rolls"/>
    <property type="match status" value="1"/>
</dbReference>
<dbReference type="PANTHER" id="PTHR21047">
    <property type="entry name" value="DTDP-6-DEOXY-D-GLUCOSE-3,5 EPIMERASE"/>
    <property type="match status" value="1"/>
</dbReference>
<protein>
    <recommendedName>
        <fullName evidence="4 5">dTDP-4-dehydrorhamnose 3,5-epimerase</fullName>
        <ecNumber evidence="3 5">5.1.3.13</ecNumber>
    </recommendedName>
    <alternativeName>
        <fullName evidence="5">Thymidine diphospho-4-keto-rhamnose 3,5-epimerase</fullName>
    </alternativeName>
</protein>
<reference evidence="7" key="1">
    <citation type="journal article" date="2019" name="Int. J. Syst. Evol. Microbiol.">
        <title>The Global Catalogue of Microorganisms (GCM) 10K type strain sequencing project: providing services to taxonomists for standard genome sequencing and annotation.</title>
        <authorList>
            <consortium name="The Broad Institute Genomics Platform"/>
            <consortium name="The Broad Institute Genome Sequencing Center for Infectious Disease"/>
            <person name="Wu L."/>
            <person name="Ma J."/>
        </authorList>
    </citation>
    <scope>NUCLEOTIDE SEQUENCE [LARGE SCALE GENOMIC DNA]</scope>
    <source>
        <strain evidence="7">CGMCC 1.16306</strain>
    </source>
</reference>
<keyword evidence="7" id="KW-1185">Reference proteome</keyword>
<dbReference type="Proteomes" id="UP001596415">
    <property type="component" value="Unassembled WGS sequence"/>
</dbReference>
<dbReference type="SUPFAM" id="SSF51182">
    <property type="entry name" value="RmlC-like cupins"/>
    <property type="match status" value="1"/>
</dbReference>
<dbReference type="EMBL" id="JBHTBN010000001">
    <property type="protein sequence ID" value="MFC7356148.1"/>
    <property type="molecule type" value="Genomic_DNA"/>
</dbReference>
<evidence type="ECO:0000256" key="4">
    <source>
        <dbReference type="ARBA" id="ARBA00019595"/>
    </source>
</evidence>
<comment type="function">
    <text evidence="2 5">Catalyzes the epimerization of the C3' and C5'positions of dTDP-6-deoxy-D-xylo-4-hexulose, forming dTDP-6-deoxy-L-lyxo-4-hexulose.</text>
</comment>
<evidence type="ECO:0000256" key="3">
    <source>
        <dbReference type="ARBA" id="ARBA00012098"/>
    </source>
</evidence>
<comment type="catalytic activity">
    <reaction evidence="1 5">
        <text>dTDP-4-dehydro-6-deoxy-alpha-D-glucose = dTDP-4-dehydro-beta-L-rhamnose</text>
        <dbReference type="Rhea" id="RHEA:16969"/>
        <dbReference type="ChEBI" id="CHEBI:57649"/>
        <dbReference type="ChEBI" id="CHEBI:62830"/>
        <dbReference type="EC" id="5.1.3.13"/>
    </reaction>
</comment>
<dbReference type="InterPro" id="IPR011051">
    <property type="entry name" value="RmlC_Cupin_sf"/>
</dbReference>
<comment type="subunit">
    <text evidence="5">Homodimer.</text>
</comment>
<proteinExistence type="inferred from homology"/>
<dbReference type="PANTHER" id="PTHR21047:SF2">
    <property type="entry name" value="THYMIDINE DIPHOSPHO-4-KETO-RHAMNOSE 3,5-EPIMERASE"/>
    <property type="match status" value="1"/>
</dbReference>
<comment type="pathway">
    <text evidence="5">Carbohydrate biosynthesis; dTDP-L-rhamnose biosynthesis.</text>
</comment>
<dbReference type="CDD" id="cd00438">
    <property type="entry name" value="cupin_RmlC"/>
    <property type="match status" value="1"/>
</dbReference>
<evidence type="ECO:0000313" key="6">
    <source>
        <dbReference type="EMBL" id="MFC7356148.1"/>
    </source>
</evidence>
<name>A0ABW2MN36_9FLAO</name>
<evidence type="ECO:0000313" key="7">
    <source>
        <dbReference type="Proteomes" id="UP001596415"/>
    </source>
</evidence>
<keyword evidence="5 6" id="KW-0413">Isomerase</keyword>
<dbReference type="NCBIfam" id="TIGR01221">
    <property type="entry name" value="rmlC"/>
    <property type="match status" value="1"/>
</dbReference>
<comment type="similarity">
    <text evidence="5">Belongs to the dTDP-4-dehydrorhamnose 3,5-epimerase family.</text>
</comment>
<dbReference type="InterPro" id="IPR014710">
    <property type="entry name" value="RmlC-like_jellyroll"/>
</dbReference>
<sequence length="181" mass="20639">MKIEHSPLQGCFLLKPAVFEDERGLFCETFNAQVFEKKTNLYINFVQDNQSISSYGVIRGMHFQTGEMAQAKLVRVVEGKVLDIVVDLRKDSKTFGQHYSVILTAESFTQLFVPRGFAHGFITLSKRSVFAYKCDNYYDTASEGGIIYNDGTLNLDWQLPTEDIIISEKDKQLPTFKEVTQ</sequence>
<dbReference type="RefSeq" id="WP_380215612.1">
    <property type="nucleotide sequence ID" value="NZ_JBHTBN010000001.1"/>
</dbReference>
<dbReference type="EC" id="5.1.3.13" evidence="3 5"/>
<evidence type="ECO:0000256" key="2">
    <source>
        <dbReference type="ARBA" id="ARBA00001997"/>
    </source>
</evidence>
<dbReference type="Pfam" id="PF00908">
    <property type="entry name" value="dTDP_sugar_isom"/>
    <property type="match status" value="1"/>
</dbReference>
<gene>
    <name evidence="6" type="primary">rfbC</name>
    <name evidence="6" type="ORF">ACFQO1_00485</name>
</gene>
<dbReference type="InterPro" id="IPR000888">
    <property type="entry name" value="RmlC-like"/>
</dbReference>
<evidence type="ECO:0000256" key="5">
    <source>
        <dbReference type="RuleBase" id="RU364069"/>
    </source>
</evidence>
<accession>A0ABW2MN36</accession>
<organism evidence="6 7">
    <name type="scientific">Jejudonia soesokkakensis</name>
    <dbReference type="NCBI Taxonomy" id="1323432"/>
    <lineage>
        <taxon>Bacteria</taxon>
        <taxon>Pseudomonadati</taxon>
        <taxon>Bacteroidota</taxon>
        <taxon>Flavobacteriia</taxon>
        <taxon>Flavobacteriales</taxon>
        <taxon>Flavobacteriaceae</taxon>
        <taxon>Jejudonia</taxon>
    </lineage>
</organism>
<evidence type="ECO:0000256" key="1">
    <source>
        <dbReference type="ARBA" id="ARBA00001298"/>
    </source>
</evidence>
<comment type="caution">
    <text evidence="6">The sequence shown here is derived from an EMBL/GenBank/DDBJ whole genome shotgun (WGS) entry which is preliminary data.</text>
</comment>
<dbReference type="GO" id="GO:0008830">
    <property type="term" value="F:dTDP-4-dehydrorhamnose 3,5-epimerase activity"/>
    <property type="evidence" value="ECO:0007669"/>
    <property type="project" value="UniProtKB-EC"/>
</dbReference>